<dbReference type="Proteomes" id="UP000574390">
    <property type="component" value="Unassembled WGS sequence"/>
</dbReference>
<evidence type="ECO:0000313" key="3">
    <source>
        <dbReference type="Proteomes" id="UP000574390"/>
    </source>
</evidence>
<organism evidence="2 3">
    <name type="scientific">Perkinsus olseni</name>
    <name type="common">Perkinsus atlanticus</name>
    <dbReference type="NCBI Taxonomy" id="32597"/>
    <lineage>
        <taxon>Eukaryota</taxon>
        <taxon>Sar</taxon>
        <taxon>Alveolata</taxon>
        <taxon>Perkinsozoa</taxon>
        <taxon>Perkinsea</taxon>
        <taxon>Perkinsida</taxon>
        <taxon>Perkinsidae</taxon>
        <taxon>Perkinsus</taxon>
    </lineage>
</organism>
<protein>
    <submittedName>
        <fullName evidence="2">Uncharacterized protein</fullName>
    </submittedName>
</protein>
<sequence length="180" mass="19670">PTSSMESMGAAIFKVRLSSLTRIRRLNFIDEPGIFPTMLTAVVNCILIASVIEPALARRRSAVPSPAMSTFGPSPYAVPVTGPRGLNTPKTEPQRNSFDSESLPPPPPELTDPSPEPTGPSPESTGPSPESTDPSAELFVRHYQSFLRKPRKSEARFSFRPQSEVAHSHQYRTTAALFRP</sequence>
<evidence type="ECO:0000256" key="1">
    <source>
        <dbReference type="SAM" id="MobiDB-lite"/>
    </source>
</evidence>
<gene>
    <name evidence="2" type="ORF">FOZ62_010607</name>
</gene>
<feature type="region of interest" description="Disordered" evidence="1">
    <location>
        <begin position="64"/>
        <end position="180"/>
    </location>
</feature>
<feature type="non-terminal residue" evidence="2">
    <location>
        <position position="1"/>
    </location>
</feature>
<feature type="non-terminal residue" evidence="2">
    <location>
        <position position="180"/>
    </location>
</feature>
<comment type="caution">
    <text evidence="2">The sequence shown here is derived from an EMBL/GenBank/DDBJ whole genome shotgun (WGS) entry which is preliminary data.</text>
</comment>
<name>A0A7J6RRX7_PEROL</name>
<reference evidence="2 3" key="1">
    <citation type="submission" date="2020-04" db="EMBL/GenBank/DDBJ databases">
        <title>Perkinsus olseni comparative genomics.</title>
        <authorList>
            <person name="Bogema D.R."/>
        </authorList>
    </citation>
    <scope>NUCLEOTIDE SEQUENCE [LARGE SCALE GENOMIC DNA]</scope>
    <source>
        <strain evidence="2">ATCC PRA-205</strain>
    </source>
</reference>
<dbReference type="AlphaFoldDB" id="A0A7J6RRX7"/>
<dbReference type="EMBL" id="JABANM010020030">
    <property type="protein sequence ID" value="KAF4723529.1"/>
    <property type="molecule type" value="Genomic_DNA"/>
</dbReference>
<feature type="compositionally biased region" description="Low complexity" evidence="1">
    <location>
        <begin position="121"/>
        <end position="135"/>
    </location>
</feature>
<evidence type="ECO:0000313" key="2">
    <source>
        <dbReference type="EMBL" id="KAF4723529.1"/>
    </source>
</evidence>
<feature type="compositionally biased region" description="Polar residues" evidence="1">
    <location>
        <begin position="88"/>
        <end position="97"/>
    </location>
</feature>
<feature type="compositionally biased region" description="Pro residues" evidence="1">
    <location>
        <begin position="103"/>
        <end position="120"/>
    </location>
</feature>
<proteinExistence type="predicted"/>
<accession>A0A7J6RRX7</accession>